<feature type="domain" description="Nudix hydrolase" evidence="3">
    <location>
        <begin position="37"/>
        <end position="132"/>
    </location>
</feature>
<reference evidence="4" key="1">
    <citation type="submission" date="2020-12" db="EMBL/GenBank/DDBJ databases">
        <title>Bacterial taxonomy.</title>
        <authorList>
            <person name="Pan X."/>
        </authorList>
    </citation>
    <scope>NUCLEOTIDE SEQUENCE</scope>
    <source>
        <strain evidence="4">B2012</strain>
    </source>
</reference>
<dbReference type="SUPFAM" id="SSF55811">
    <property type="entry name" value="Nudix"/>
    <property type="match status" value="1"/>
</dbReference>
<dbReference type="RefSeq" id="WP_198882136.1">
    <property type="nucleotide sequence ID" value="NZ_JAEKJA010000007.1"/>
</dbReference>
<evidence type="ECO:0000313" key="5">
    <source>
        <dbReference type="Proteomes" id="UP000609531"/>
    </source>
</evidence>
<dbReference type="Gene3D" id="3.90.79.10">
    <property type="entry name" value="Nucleoside Triphosphate Pyrophosphohydrolase"/>
    <property type="match status" value="1"/>
</dbReference>
<dbReference type="AlphaFoldDB" id="A0A934MLD3"/>
<accession>A0A934MLD3</accession>
<evidence type="ECO:0000313" key="4">
    <source>
        <dbReference type="EMBL" id="MBJ3776264.1"/>
    </source>
</evidence>
<evidence type="ECO:0000256" key="2">
    <source>
        <dbReference type="ARBA" id="ARBA00022801"/>
    </source>
</evidence>
<dbReference type="InterPro" id="IPR000086">
    <property type="entry name" value="NUDIX_hydrolase_dom"/>
</dbReference>
<dbReference type="InterPro" id="IPR015797">
    <property type="entry name" value="NUDIX_hydrolase-like_dom_sf"/>
</dbReference>
<comment type="caution">
    <text evidence="4">The sequence shown here is derived from an EMBL/GenBank/DDBJ whole genome shotgun (WGS) entry which is preliminary data.</text>
</comment>
<organism evidence="4 5">
    <name type="scientific">Acuticoccus mangrovi</name>
    <dbReference type="NCBI Taxonomy" id="2796142"/>
    <lineage>
        <taxon>Bacteria</taxon>
        <taxon>Pseudomonadati</taxon>
        <taxon>Pseudomonadota</taxon>
        <taxon>Alphaproteobacteria</taxon>
        <taxon>Hyphomicrobiales</taxon>
        <taxon>Amorphaceae</taxon>
        <taxon>Acuticoccus</taxon>
    </lineage>
</organism>
<protein>
    <submittedName>
        <fullName evidence="4">NUDIX domain-containing protein</fullName>
    </submittedName>
</protein>
<keyword evidence="5" id="KW-1185">Reference proteome</keyword>
<dbReference type="Proteomes" id="UP000609531">
    <property type="component" value="Unassembled WGS sequence"/>
</dbReference>
<dbReference type="Pfam" id="PF00293">
    <property type="entry name" value="NUDIX"/>
    <property type="match status" value="1"/>
</dbReference>
<comment type="cofactor">
    <cofactor evidence="1">
        <name>Mg(2+)</name>
        <dbReference type="ChEBI" id="CHEBI:18420"/>
    </cofactor>
</comment>
<dbReference type="CDD" id="cd04688">
    <property type="entry name" value="NUDIX_Hydrolase"/>
    <property type="match status" value="1"/>
</dbReference>
<dbReference type="EMBL" id="JAEKJA010000007">
    <property type="protein sequence ID" value="MBJ3776264.1"/>
    <property type="molecule type" value="Genomic_DNA"/>
</dbReference>
<name>A0A934MLD3_9HYPH</name>
<evidence type="ECO:0000259" key="3">
    <source>
        <dbReference type="Pfam" id="PF00293"/>
    </source>
</evidence>
<gene>
    <name evidence="4" type="ORF">JCR33_11225</name>
</gene>
<proteinExistence type="predicted"/>
<dbReference type="InterPro" id="IPR020084">
    <property type="entry name" value="NUDIX_hydrolase_CS"/>
</dbReference>
<dbReference type="GO" id="GO:0016787">
    <property type="term" value="F:hydrolase activity"/>
    <property type="evidence" value="ECO:0007669"/>
    <property type="project" value="UniProtKB-KW"/>
</dbReference>
<dbReference type="PROSITE" id="PS00893">
    <property type="entry name" value="NUDIX_BOX"/>
    <property type="match status" value="1"/>
</dbReference>
<evidence type="ECO:0000256" key="1">
    <source>
        <dbReference type="ARBA" id="ARBA00001946"/>
    </source>
</evidence>
<sequence length="151" mass="16436">MSVWRPAGGIRVKVIGLVIHAGRLLAAEVTADDGRVKGVRPLGGSVMFGETREAALRREFREEVGCEIAIAGEWLVFDNIYEHEGTAGHEVVFAAPVDLLDRGLYRRPEMHLREDDGTPFRAAWFAPAELAAAGIALYPEGLEAVLPETPC</sequence>
<keyword evidence="2" id="KW-0378">Hydrolase</keyword>